<dbReference type="PANTHER" id="PTHR11610">
    <property type="entry name" value="LIPASE"/>
    <property type="match status" value="1"/>
</dbReference>
<dbReference type="InterPro" id="IPR033906">
    <property type="entry name" value="Lipase_N"/>
</dbReference>
<comment type="similarity">
    <text evidence="2 4">Belongs to the AB hydrolase superfamily. Lipase family.</text>
</comment>
<evidence type="ECO:0000313" key="10">
    <source>
        <dbReference type="Proteomes" id="UP001292094"/>
    </source>
</evidence>
<dbReference type="Pfam" id="PF00151">
    <property type="entry name" value="Lipase"/>
    <property type="match status" value="1"/>
</dbReference>
<feature type="chain" id="PRO_5042156045" description="Lipase domain-containing protein" evidence="7">
    <location>
        <begin position="19"/>
        <end position="438"/>
    </location>
</feature>
<evidence type="ECO:0000256" key="6">
    <source>
        <dbReference type="SAM" id="Phobius"/>
    </source>
</evidence>
<evidence type="ECO:0000256" key="4">
    <source>
        <dbReference type="RuleBase" id="RU004262"/>
    </source>
</evidence>
<dbReference type="InterPro" id="IPR029058">
    <property type="entry name" value="AB_hydrolase_fold"/>
</dbReference>
<dbReference type="GO" id="GO:0005615">
    <property type="term" value="C:extracellular space"/>
    <property type="evidence" value="ECO:0007669"/>
    <property type="project" value="TreeGrafter"/>
</dbReference>
<feature type="region of interest" description="Disordered" evidence="5">
    <location>
        <begin position="414"/>
        <end position="438"/>
    </location>
</feature>
<keyword evidence="6" id="KW-0472">Membrane</keyword>
<evidence type="ECO:0000256" key="5">
    <source>
        <dbReference type="SAM" id="MobiDB-lite"/>
    </source>
</evidence>
<comment type="caution">
    <text evidence="9">The sequence shown here is derived from an EMBL/GenBank/DDBJ whole genome shotgun (WGS) entry which is preliminary data.</text>
</comment>
<keyword evidence="3" id="KW-0964">Secreted</keyword>
<feature type="region of interest" description="Disordered" evidence="5">
    <location>
        <begin position="29"/>
        <end position="51"/>
    </location>
</feature>
<accession>A0AAE1TYH8</accession>
<dbReference type="PRINTS" id="PR00821">
    <property type="entry name" value="TAGLIPASE"/>
</dbReference>
<dbReference type="GO" id="GO:0016042">
    <property type="term" value="P:lipid catabolic process"/>
    <property type="evidence" value="ECO:0007669"/>
    <property type="project" value="TreeGrafter"/>
</dbReference>
<evidence type="ECO:0000256" key="3">
    <source>
        <dbReference type="ARBA" id="ARBA00022525"/>
    </source>
</evidence>
<dbReference type="AlphaFoldDB" id="A0AAE1TYH8"/>
<protein>
    <recommendedName>
        <fullName evidence="8">Lipase domain-containing protein</fullName>
    </recommendedName>
</protein>
<dbReference type="GO" id="GO:0016298">
    <property type="term" value="F:lipase activity"/>
    <property type="evidence" value="ECO:0007669"/>
    <property type="project" value="InterPro"/>
</dbReference>
<evidence type="ECO:0000256" key="7">
    <source>
        <dbReference type="SAM" id="SignalP"/>
    </source>
</evidence>
<evidence type="ECO:0000313" key="9">
    <source>
        <dbReference type="EMBL" id="KAK4303348.1"/>
    </source>
</evidence>
<evidence type="ECO:0000256" key="1">
    <source>
        <dbReference type="ARBA" id="ARBA00004613"/>
    </source>
</evidence>
<proteinExistence type="inferred from homology"/>
<keyword evidence="6" id="KW-1133">Transmembrane helix</keyword>
<dbReference type="Proteomes" id="UP001292094">
    <property type="component" value="Unassembled WGS sequence"/>
</dbReference>
<feature type="signal peptide" evidence="7">
    <location>
        <begin position="1"/>
        <end position="18"/>
    </location>
</feature>
<gene>
    <name evidence="9" type="ORF">Pmani_024634</name>
</gene>
<dbReference type="InterPro" id="IPR000734">
    <property type="entry name" value="TAG_lipase"/>
</dbReference>
<dbReference type="EMBL" id="JAWZYT010002597">
    <property type="protein sequence ID" value="KAK4303348.1"/>
    <property type="molecule type" value="Genomic_DNA"/>
</dbReference>
<feature type="transmembrane region" description="Helical" evidence="6">
    <location>
        <begin position="382"/>
        <end position="408"/>
    </location>
</feature>
<name>A0AAE1TYH8_9EUCA</name>
<evidence type="ECO:0000259" key="8">
    <source>
        <dbReference type="Pfam" id="PF00151"/>
    </source>
</evidence>
<dbReference type="Gene3D" id="3.40.50.1820">
    <property type="entry name" value="alpha/beta hydrolase"/>
    <property type="match status" value="1"/>
</dbReference>
<sequence>MKLYNCLMVSLLLVAVTAVGIPDHIDRHEINDSQPLRPSNPSQRFDPDASVNRADFPGNAEDITPVGKMRMVKHFYLWTRNTMNNNKSYELLNPSDVDTITNSTFRVRTTYIIIHGFLGWGYESWILKLKDKLLNMSDCNVISVDWPAGTEWFLPTYYIAVNRVPSVGYDCAHLLSALANTTGLSGVNIHLIGHSLGAHAAGFAAKDKQTNLKIGRITGLDPAGLTYRSTSAKQRLDSSDAKYVDVIHTNGCYNFWTAWTDCYGINENLGHSDFWPNGGEHQPGCTASDTNGEIGCSHEMAYRYYIESLDYGWDSTYFFSRPCSSWTIYSAGNCSCGDEAQYMGYFVNTQLPGRFYLTTNHFSPYAQEDAVCAPGNKNNRTVIFILAGSGLAGAVGVGLLGAVVGYTLKKRQNSEDGSGLVTEEVQPSYSDDDRSLAP</sequence>
<keyword evidence="7" id="KW-0732">Signal</keyword>
<reference evidence="9" key="1">
    <citation type="submission" date="2023-11" db="EMBL/GenBank/DDBJ databases">
        <title>Genome assemblies of two species of porcelain crab, Petrolisthes cinctipes and Petrolisthes manimaculis (Anomura: Porcellanidae).</title>
        <authorList>
            <person name="Angst P."/>
        </authorList>
    </citation>
    <scope>NUCLEOTIDE SEQUENCE</scope>
    <source>
        <strain evidence="9">PB745_02</strain>
        <tissue evidence="9">Gill</tissue>
    </source>
</reference>
<keyword evidence="6" id="KW-0812">Transmembrane</keyword>
<dbReference type="CDD" id="cd00707">
    <property type="entry name" value="Pancreat_lipase_like"/>
    <property type="match status" value="1"/>
</dbReference>
<feature type="compositionally biased region" description="Polar residues" evidence="5">
    <location>
        <begin position="32"/>
        <end position="43"/>
    </location>
</feature>
<organism evidence="9 10">
    <name type="scientific">Petrolisthes manimaculis</name>
    <dbReference type="NCBI Taxonomy" id="1843537"/>
    <lineage>
        <taxon>Eukaryota</taxon>
        <taxon>Metazoa</taxon>
        <taxon>Ecdysozoa</taxon>
        <taxon>Arthropoda</taxon>
        <taxon>Crustacea</taxon>
        <taxon>Multicrustacea</taxon>
        <taxon>Malacostraca</taxon>
        <taxon>Eumalacostraca</taxon>
        <taxon>Eucarida</taxon>
        <taxon>Decapoda</taxon>
        <taxon>Pleocyemata</taxon>
        <taxon>Anomura</taxon>
        <taxon>Galatheoidea</taxon>
        <taxon>Porcellanidae</taxon>
        <taxon>Petrolisthes</taxon>
    </lineage>
</organism>
<evidence type="ECO:0000256" key="2">
    <source>
        <dbReference type="ARBA" id="ARBA00010701"/>
    </source>
</evidence>
<comment type="subcellular location">
    <subcellularLocation>
        <location evidence="1">Secreted</location>
    </subcellularLocation>
</comment>
<keyword evidence="10" id="KW-1185">Reference proteome</keyword>
<dbReference type="SUPFAM" id="SSF53474">
    <property type="entry name" value="alpha/beta-Hydrolases"/>
    <property type="match status" value="1"/>
</dbReference>
<feature type="domain" description="Lipase" evidence="8">
    <location>
        <begin position="74"/>
        <end position="365"/>
    </location>
</feature>
<dbReference type="InterPro" id="IPR013818">
    <property type="entry name" value="Lipase"/>
</dbReference>